<dbReference type="AlphaFoldDB" id="A0A9N9P8B0"/>
<keyword evidence="3" id="KW-1185">Reference proteome</keyword>
<proteinExistence type="predicted"/>
<feature type="region of interest" description="Disordered" evidence="1">
    <location>
        <begin position="48"/>
        <end position="133"/>
    </location>
</feature>
<evidence type="ECO:0000313" key="3">
    <source>
        <dbReference type="Proteomes" id="UP000789759"/>
    </source>
</evidence>
<feature type="compositionally biased region" description="Polar residues" evidence="1">
    <location>
        <begin position="54"/>
        <end position="91"/>
    </location>
</feature>
<dbReference type="Proteomes" id="UP000789759">
    <property type="component" value="Unassembled WGS sequence"/>
</dbReference>
<protein>
    <submittedName>
        <fullName evidence="2">22441_t:CDS:1</fullName>
    </submittedName>
</protein>
<sequence>GPRYQDARTEVKNTITIWCSEVIEVNTCNEEVFETSICNKNNIQTTTHDKEVSKTSTSNKNNMETTTQNEPRNKQENSTLERNTTFSSKKSANIRLEQEPHAGSSANKKENPYLQDDASITDDKDLSPDSISTPCDELAALYLNAEPQAENKNTEETLPIIE</sequence>
<feature type="non-terminal residue" evidence="2">
    <location>
        <position position="1"/>
    </location>
</feature>
<name>A0A9N9P8B0_9GLOM</name>
<gene>
    <name evidence="2" type="ORF">CPELLU_LOCUS19009</name>
</gene>
<comment type="caution">
    <text evidence="2">The sequence shown here is derived from an EMBL/GenBank/DDBJ whole genome shotgun (WGS) entry which is preliminary data.</text>
</comment>
<reference evidence="2" key="1">
    <citation type="submission" date="2021-06" db="EMBL/GenBank/DDBJ databases">
        <authorList>
            <person name="Kallberg Y."/>
            <person name="Tangrot J."/>
            <person name="Rosling A."/>
        </authorList>
    </citation>
    <scope>NUCLEOTIDE SEQUENCE</scope>
    <source>
        <strain evidence="2">FL966</strain>
    </source>
</reference>
<feature type="non-terminal residue" evidence="2">
    <location>
        <position position="162"/>
    </location>
</feature>
<organism evidence="2 3">
    <name type="scientific">Cetraspora pellucida</name>
    <dbReference type="NCBI Taxonomy" id="1433469"/>
    <lineage>
        <taxon>Eukaryota</taxon>
        <taxon>Fungi</taxon>
        <taxon>Fungi incertae sedis</taxon>
        <taxon>Mucoromycota</taxon>
        <taxon>Glomeromycotina</taxon>
        <taxon>Glomeromycetes</taxon>
        <taxon>Diversisporales</taxon>
        <taxon>Gigasporaceae</taxon>
        <taxon>Cetraspora</taxon>
    </lineage>
</organism>
<evidence type="ECO:0000313" key="2">
    <source>
        <dbReference type="EMBL" id="CAG8814311.1"/>
    </source>
</evidence>
<dbReference type="EMBL" id="CAJVQA010041861">
    <property type="protein sequence ID" value="CAG8814311.1"/>
    <property type="molecule type" value="Genomic_DNA"/>
</dbReference>
<accession>A0A9N9P8B0</accession>
<evidence type="ECO:0000256" key="1">
    <source>
        <dbReference type="SAM" id="MobiDB-lite"/>
    </source>
</evidence>